<dbReference type="GO" id="GO:0035251">
    <property type="term" value="F:UDP-glucosyltransferase activity"/>
    <property type="evidence" value="ECO:0007669"/>
    <property type="project" value="TreeGrafter"/>
</dbReference>
<gene>
    <name evidence="5" type="ORF">Cni_G14904</name>
</gene>
<organism evidence="5 6">
    <name type="scientific">Canna indica</name>
    <name type="common">Indian-shot</name>
    <dbReference type="NCBI Taxonomy" id="4628"/>
    <lineage>
        <taxon>Eukaryota</taxon>
        <taxon>Viridiplantae</taxon>
        <taxon>Streptophyta</taxon>
        <taxon>Embryophyta</taxon>
        <taxon>Tracheophyta</taxon>
        <taxon>Spermatophyta</taxon>
        <taxon>Magnoliopsida</taxon>
        <taxon>Liliopsida</taxon>
        <taxon>Zingiberales</taxon>
        <taxon>Cannaceae</taxon>
        <taxon>Canna</taxon>
    </lineage>
</organism>
<dbReference type="EC" id="2.4.1.-" evidence="4"/>
<evidence type="ECO:0000256" key="1">
    <source>
        <dbReference type="ARBA" id="ARBA00009995"/>
    </source>
</evidence>
<dbReference type="InterPro" id="IPR002213">
    <property type="entry name" value="UDP_glucos_trans"/>
</dbReference>
<name>A0AAQ3KD08_9LILI</name>
<dbReference type="Proteomes" id="UP001327560">
    <property type="component" value="Chromosome 4"/>
</dbReference>
<dbReference type="FunFam" id="3.40.50.2000:FF:000060">
    <property type="entry name" value="Glycosyltransferase"/>
    <property type="match status" value="1"/>
</dbReference>
<dbReference type="CDD" id="cd03784">
    <property type="entry name" value="GT1_Gtf-like"/>
    <property type="match status" value="1"/>
</dbReference>
<evidence type="ECO:0000256" key="4">
    <source>
        <dbReference type="RuleBase" id="RU362057"/>
    </source>
</evidence>
<evidence type="ECO:0000256" key="3">
    <source>
        <dbReference type="RuleBase" id="RU003718"/>
    </source>
</evidence>
<sequence length="494" mass="53370">MTDGNVVLFPFLAHGHLTPCLDLVRLLSVRYPHLTLTLVTTSGNLPFLRRLRLPPALRFAALPFDPSDHGLPPDTNTTFALPSHLVTIFNHAVMNSLPPHFRRLLSELIADESLPPLLCVIADMFLGWTAPVAEELGVFHATLYTSGPYAMSIYYSLWINLPHIGGGDDDEDDEIAIPGIPGVTVRRGQLNPKMRAARSMDHPSARFVRVQAESGRRSRATLWNTAEVIEKPFLDAWSRSSDQPVYAVGPLFSAAGRPARDDDGLAAECLAWLDAQAPRSVVYVSFGSQNRLPPKEAAELATALDKQGRPFLWAAPTADQAPPPPETGESGWRSGMVARGWVPQVDVLGHAAVGAFVSHGGWNSTLESLRFGVPTVVRPIEGEQFLNAKLLTEVLGAGAEAVGGKEVAEAVAEVMGEEERGRELRRRAREIAEGLAAAVAEGSGGSEAKGASLRALDEFVQYVMRHSGLQGEVVNETEQNFCGAGHRNNFHGAV</sequence>
<keyword evidence="3" id="KW-0328">Glycosyltransferase</keyword>
<dbReference type="InterPro" id="IPR035595">
    <property type="entry name" value="UDP_glycos_trans_CS"/>
</dbReference>
<keyword evidence="2 3" id="KW-0808">Transferase</keyword>
<dbReference type="PANTHER" id="PTHR48047:SF107">
    <property type="entry name" value="UDP-GLYCOSYLTRANSFERASE 92A1-LIKE"/>
    <property type="match status" value="1"/>
</dbReference>
<dbReference type="SUPFAM" id="SSF53756">
    <property type="entry name" value="UDP-Glycosyltransferase/glycogen phosphorylase"/>
    <property type="match status" value="1"/>
</dbReference>
<keyword evidence="6" id="KW-1185">Reference proteome</keyword>
<evidence type="ECO:0000313" key="5">
    <source>
        <dbReference type="EMBL" id="WOL06172.1"/>
    </source>
</evidence>
<protein>
    <recommendedName>
        <fullName evidence="4">Glycosyltransferase</fullName>
        <ecNumber evidence="4">2.4.1.-</ecNumber>
    </recommendedName>
</protein>
<dbReference type="AlphaFoldDB" id="A0AAQ3KD08"/>
<dbReference type="EMBL" id="CP136893">
    <property type="protein sequence ID" value="WOL06172.1"/>
    <property type="molecule type" value="Genomic_DNA"/>
</dbReference>
<accession>A0AAQ3KD08</accession>
<dbReference type="PROSITE" id="PS00375">
    <property type="entry name" value="UDPGT"/>
    <property type="match status" value="1"/>
</dbReference>
<evidence type="ECO:0000256" key="2">
    <source>
        <dbReference type="ARBA" id="ARBA00022679"/>
    </source>
</evidence>
<dbReference type="PANTHER" id="PTHR48047">
    <property type="entry name" value="GLYCOSYLTRANSFERASE"/>
    <property type="match status" value="1"/>
</dbReference>
<dbReference type="Gene3D" id="3.40.50.2000">
    <property type="entry name" value="Glycogen Phosphorylase B"/>
    <property type="match status" value="2"/>
</dbReference>
<reference evidence="5 6" key="1">
    <citation type="submission" date="2023-10" db="EMBL/GenBank/DDBJ databases">
        <title>Chromosome-scale genome assembly provides insights into flower coloration mechanisms of Canna indica.</title>
        <authorList>
            <person name="Li C."/>
        </authorList>
    </citation>
    <scope>NUCLEOTIDE SEQUENCE [LARGE SCALE GENOMIC DNA]</scope>
    <source>
        <tissue evidence="5">Flower</tissue>
    </source>
</reference>
<proteinExistence type="inferred from homology"/>
<dbReference type="Pfam" id="PF00201">
    <property type="entry name" value="UDPGT"/>
    <property type="match status" value="1"/>
</dbReference>
<evidence type="ECO:0000313" key="6">
    <source>
        <dbReference type="Proteomes" id="UP001327560"/>
    </source>
</evidence>
<comment type="similarity">
    <text evidence="1 3">Belongs to the UDP-glycosyltransferase family.</text>
</comment>